<organism evidence="2 3">
    <name type="scientific">Artemisia annua</name>
    <name type="common">Sweet wormwood</name>
    <dbReference type="NCBI Taxonomy" id="35608"/>
    <lineage>
        <taxon>Eukaryota</taxon>
        <taxon>Viridiplantae</taxon>
        <taxon>Streptophyta</taxon>
        <taxon>Embryophyta</taxon>
        <taxon>Tracheophyta</taxon>
        <taxon>Spermatophyta</taxon>
        <taxon>Magnoliopsida</taxon>
        <taxon>eudicotyledons</taxon>
        <taxon>Gunneridae</taxon>
        <taxon>Pentapetalae</taxon>
        <taxon>asterids</taxon>
        <taxon>campanulids</taxon>
        <taxon>Asterales</taxon>
        <taxon>Asteraceae</taxon>
        <taxon>Asteroideae</taxon>
        <taxon>Anthemideae</taxon>
        <taxon>Artemisiinae</taxon>
        <taxon>Artemisia</taxon>
    </lineage>
</organism>
<accession>A0A2U1L4S4</accession>
<keyword evidence="1" id="KW-1133">Transmembrane helix</keyword>
<keyword evidence="3" id="KW-1185">Reference proteome</keyword>
<keyword evidence="2" id="KW-0695">RNA-directed DNA polymerase</keyword>
<evidence type="ECO:0000256" key="1">
    <source>
        <dbReference type="SAM" id="Phobius"/>
    </source>
</evidence>
<proteinExistence type="predicted"/>
<evidence type="ECO:0000313" key="2">
    <source>
        <dbReference type="EMBL" id="PWA43954.1"/>
    </source>
</evidence>
<gene>
    <name evidence="2" type="ORF">CTI12_AA530720</name>
</gene>
<reference evidence="2 3" key="1">
    <citation type="journal article" date="2018" name="Mol. Plant">
        <title>The genome of Artemisia annua provides insight into the evolution of Asteraceae family and artemisinin biosynthesis.</title>
        <authorList>
            <person name="Shen Q."/>
            <person name="Zhang L."/>
            <person name="Liao Z."/>
            <person name="Wang S."/>
            <person name="Yan T."/>
            <person name="Shi P."/>
            <person name="Liu M."/>
            <person name="Fu X."/>
            <person name="Pan Q."/>
            <person name="Wang Y."/>
            <person name="Lv Z."/>
            <person name="Lu X."/>
            <person name="Zhang F."/>
            <person name="Jiang W."/>
            <person name="Ma Y."/>
            <person name="Chen M."/>
            <person name="Hao X."/>
            <person name="Li L."/>
            <person name="Tang Y."/>
            <person name="Lv G."/>
            <person name="Zhou Y."/>
            <person name="Sun X."/>
            <person name="Brodelius P.E."/>
            <person name="Rose J.K.C."/>
            <person name="Tang K."/>
        </authorList>
    </citation>
    <scope>NUCLEOTIDE SEQUENCE [LARGE SCALE GENOMIC DNA]</scope>
    <source>
        <strain evidence="3">cv. Huhao1</strain>
        <tissue evidence="2">Leaf</tissue>
    </source>
</reference>
<feature type="transmembrane region" description="Helical" evidence="1">
    <location>
        <begin position="80"/>
        <end position="101"/>
    </location>
</feature>
<dbReference type="Proteomes" id="UP000245207">
    <property type="component" value="Unassembled WGS sequence"/>
</dbReference>
<protein>
    <submittedName>
        <fullName evidence="2">RNA-directed DNA polymerase, eukaryota</fullName>
    </submittedName>
</protein>
<keyword evidence="2" id="KW-0808">Transferase</keyword>
<dbReference type="PANTHER" id="PTHR33116:SF78">
    <property type="entry name" value="OS12G0587133 PROTEIN"/>
    <property type="match status" value="1"/>
</dbReference>
<comment type="caution">
    <text evidence="2">The sequence shown here is derived from an EMBL/GenBank/DDBJ whole genome shotgun (WGS) entry which is preliminary data.</text>
</comment>
<dbReference type="AlphaFoldDB" id="A0A2U1L4S4"/>
<dbReference type="OrthoDB" id="684023at2759"/>
<keyword evidence="2" id="KW-0548">Nucleotidyltransferase</keyword>
<keyword evidence="1" id="KW-0472">Membrane</keyword>
<dbReference type="EMBL" id="PKPP01011538">
    <property type="protein sequence ID" value="PWA43954.1"/>
    <property type="molecule type" value="Genomic_DNA"/>
</dbReference>
<name>A0A2U1L4S4_ARTAN</name>
<feature type="transmembrane region" description="Helical" evidence="1">
    <location>
        <begin position="49"/>
        <end position="68"/>
    </location>
</feature>
<keyword evidence="1" id="KW-0812">Transmembrane</keyword>
<dbReference type="GO" id="GO:0003964">
    <property type="term" value="F:RNA-directed DNA polymerase activity"/>
    <property type="evidence" value="ECO:0007669"/>
    <property type="project" value="UniProtKB-KW"/>
</dbReference>
<dbReference type="PANTHER" id="PTHR33116">
    <property type="entry name" value="REVERSE TRANSCRIPTASE ZINC-BINDING DOMAIN-CONTAINING PROTEIN-RELATED-RELATED"/>
    <property type="match status" value="1"/>
</dbReference>
<sequence length="256" mass="28812">MGDLPTYYMSLYLMPLTVQKHLESIRNRLFIGGDLGEKRVTWVNWSTCLASKAMGGLGFVVVLMIFGLRWSKGFMGLMKVLEVGGLLNLLKALGMLSYAGFINFKRKALICYMLLNGRLEMGLTLSFGTISNGNKQCAVAQRLNCSDWSIEFRRMPRGCTEESQFTALLEAIRDVRLSDASDGWIWGLDHSGFSVASARKYIDEQVLTGGYTTTRWHRCVPIKVNVFMWRLGLNKLPMLLPGKDLDDFSCDSSFLT</sequence>
<evidence type="ECO:0000313" key="3">
    <source>
        <dbReference type="Proteomes" id="UP000245207"/>
    </source>
</evidence>